<protein>
    <submittedName>
        <fullName evidence="2">Uncharacterized protein</fullName>
    </submittedName>
</protein>
<gene>
    <name evidence="2" type="ORF">Cgig2_021814</name>
</gene>
<dbReference type="Proteomes" id="UP001153076">
    <property type="component" value="Unassembled WGS sequence"/>
</dbReference>
<dbReference type="EMBL" id="JAKOGI010001388">
    <property type="protein sequence ID" value="KAJ8425862.1"/>
    <property type="molecule type" value="Genomic_DNA"/>
</dbReference>
<dbReference type="AlphaFoldDB" id="A0A9Q1GUV4"/>
<accession>A0A9Q1GUV4</accession>
<organism evidence="2 3">
    <name type="scientific">Carnegiea gigantea</name>
    <dbReference type="NCBI Taxonomy" id="171969"/>
    <lineage>
        <taxon>Eukaryota</taxon>
        <taxon>Viridiplantae</taxon>
        <taxon>Streptophyta</taxon>
        <taxon>Embryophyta</taxon>
        <taxon>Tracheophyta</taxon>
        <taxon>Spermatophyta</taxon>
        <taxon>Magnoliopsida</taxon>
        <taxon>eudicotyledons</taxon>
        <taxon>Gunneridae</taxon>
        <taxon>Pentapetalae</taxon>
        <taxon>Caryophyllales</taxon>
        <taxon>Cactineae</taxon>
        <taxon>Cactaceae</taxon>
        <taxon>Cactoideae</taxon>
        <taxon>Echinocereeae</taxon>
        <taxon>Carnegiea</taxon>
    </lineage>
</organism>
<feature type="compositionally biased region" description="Basic and acidic residues" evidence="1">
    <location>
        <begin position="69"/>
        <end position="91"/>
    </location>
</feature>
<proteinExistence type="predicted"/>
<evidence type="ECO:0000313" key="2">
    <source>
        <dbReference type="EMBL" id="KAJ8425862.1"/>
    </source>
</evidence>
<sequence>MAKFQTLAVTPTCKEIVYCRPKYSGQYQLFTPSQLWANVEYSTFHAEGLRSEPPARKQREEKGESEEERGERGKEEAEEDKGRRQKEEKEQGLGTCVAAGVALQTGQNKTVQSVGWSSQLLQQSNFGMPQVNLLLVMHQARAISEQRQLQRNSNESLRGGNCATSTFLELWPQ</sequence>
<feature type="compositionally biased region" description="Basic and acidic residues" evidence="1">
    <location>
        <begin position="47"/>
        <end position="62"/>
    </location>
</feature>
<evidence type="ECO:0000256" key="1">
    <source>
        <dbReference type="SAM" id="MobiDB-lite"/>
    </source>
</evidence>
<name>A0A9Q1GUV4_9CARY</name>
<feature type="region of interest" description="Disordered" evidence="1">
    <location>
        <begin position="46"/>
        <end position="92"/>
    </location>
</feature>
<reference evidence="2" key="1">
    <citation type="submission" date="2022-04" db="EMBL/GenBank/DDBJ databases">
        <title>Carnegiea gigantea Genome sequencing and assembly v2.</title>
        <authorList>
            <person name="Copetti D."/>
            <person name="Sanderson M.J."/>
            <person name="Burquez A."/>
            <person name="Wojciechowski M.F."/>
        </authorList>
    </citation>
    <scope>NUCLEOTIDE SEQUENCE</scope>
    <source>
        <strain evidence="2">SGP5-SGP5p</strain>
        <tissue evidence="2">Aerial part</tissue>
    </source>
</reference>
<keyword evidence="3" id="KW-1185">Reference proteome</keyword>
<comment type="caution">
    <text evidence="2">The sequence shown here is derived from an EMBL/GenBank/DDBJ whole genome shotgun (WGS) entry which is preliminary data.</text>
</comment>
<evidence type="ECO:0000313" key="3">
    <source>
        <dbReference type="Proteomes" id="UP001153076"/>
    </source>
</evidence>